<dbReference type="Proteomes" id="UP000747399">
    <property type="component" value="Unassembled WGS sequence"/>
</dbReference>
<evidence type="ECO:0000313" key="3">
    <source>
        <dbReference type="EMBL" id="GIL45521.1"/>
    </source>
</evidence>
<keyword evidence="4" id="KW-1185">Reference proteome</keyword>
<dbReference type="Gene3D" id="3.80.10.10">
    <property type="entry name" value="Ribonuclease Inhibitor"/>
    <property type="match status" value="1"/>
</dbReference>
<comment type="caution">
    <text evidence="3">The sequence shown here is derived from an EMBL/GenBank/DDBJ whole genome shotgun (WGS) entry which is preliminary data.</text>
</comment>
<protein>
    <submittedName>
        <fullName evidence="3">Uncharacterized protein</fullName>
    </submittedName>
</protein>
<gene>
    <name evidence="3" type="ORF">Vafri_2737</name>
</gene>
<name>A0A8J4AS62_9CHLO</name>
<accession>A0A8J4AS62</accession>
<dbReference type="SUPFAM" id="SSF52047">
    <property type="entry name" value="RNI-like"/>
    <property type="match status" value="1"/>
</dbReference>
<evidence type="ECO:0000313" key="4">
    <source>
        <dbReference type="Proteomes" id="UP000747399"/>
    </source>
</evidence>
<feature type="region of interest" description="Disordered" evidence="2">
    <location>
        <begin position="36"/>
        <end position="76"/>
    </location>
</feature>
<dbReference type="EMBL" id="BNCO01000003">
    <property type="protein sequence ID" value="GIL45521.1"/>
    <property type="molecule type" value="Genomic_DNA"/>
</dbReference>
<proteinExistence type="predicted"/>
<evidence type="ECO:0000256" key="2">
    <source>
        <dbReference type="SAM" id="MobiDB-lite"/>
    </source>
</evidence>
<organism evidence="3 4">
    <name type="scientific">Volvox africanus</name>
    <dbReference type="NCBI Taxonomy" id="51714"/>
    <lineage>
        <taxon>Eukaryota</taxon>
        <taxon>Viridiplantae</taxon>
        <taxon>Chlorophyta</taxon>
        <taxon>core chlorophytes</taxon>
        <taxon>Chlorophyceae</taxon>
        <taxon>CS clade</taxon>
        <taxon>Chlamydomonadales</taxon>
        <taxon>Volvocaceae</taxon>
        <taxon>Volvox</taxon>
    </lineage>
</organism>
<comment type="subcellular location">
    <subcellularLocation>
        <location evidence="1">Cytoplasm</location>
        <location evidence="1">Cytoskeleton</location>
        <location evidence="1">Cilium axoneme</location>
    </subcellularLocation>
</comment>
<evidence type="ECO:0000256" key="1">
    <source>
        <dbReference type="ARBA" id="ARBA00004430"/>
    </source>
</evidence>
<dbReference type="InterPro" id="IPR032675">
    <property type="entry name" value="LRR_dom_sf"/>
</dbReference>
<dbReference type="GO" id="GO:0005930">
    <property type="term" value="C:axoneme"/>
    <property type="evidence" value="ECO:0007669"/>
    <property type="project" value="UniProtKB-SubCell"/>
</dbReference>
<dbReference type="AlphaFoldDB" id="A0A8J4AS62"/>
<feature type="region of interest" description="Disordered" evidence="2">
    <location>
        <begin position="356"/>
        <end position="377"/>
    </location>
</feature>
<sequence length="377" mass="40711">MSRAGTRSRVPWTNHSARARTLGPWSSAMELVNAREKAQHDRQAKLHGIKGATEEEHLEDEAEWQPRRDPSLGPHPQETVRSLFDTCLDVLTTYVDCVESLWGIPDVIKVRLATSVCSRRKMSPEVVRLFTVGSPTEMQLPDCTQLDSVVLREIVQQVATERLQRLELGFCGRGFGDEAAALMAAGGPLRGLEVLALEGAYRLSDAGLEKALSATPSLTWLAVPQSSRLTGALLEKLPSLVPGLVHLNLADCRGIGADSLVAVLPRMSALTTLKLDFIPEVGGTEAALRLMVASHCSNDGGAAILFFTAVVPPEQVDDAVLVAVGSLKELRELSIRCCQVRLLVVCFEGGAHALPHKDRQRQQGPDGPGRVAAATCR</sequence>
<reference evidence="3" key="1">
    <citation type="journal article" date="2021" name="Proc. Natl. Acad. Sci. U.S.A.">
        <title>Three genomes in the algal genus Volvox reveal the fate of a haploid sex-determining region after a transition to homothallism.</title>
        <authorList>
            <person name="Yamamoto K."/>
            <person name="Hamaji T."/>
            <person name="Kawai-Toyooka H."/>
            <person name="Matsuzaki R."/>
            <person name="Takahashi F."/>
            <person name="Nishimura Y."/>
            <person name="Kawachi M."/>
            <person name="Noguchi H."/>
            <person name="Minakuchi Y."/>
            <person name="Umen J.G."/>
            <person name="Toyoda A."/>
            <person name="Nozaki H."/>
        </authorList>
    </citation>
    <scope>NUCLEOTIDE SEQUENCE</scope>
    <source>
        <strain evidence="3">NIES-3780</strain>
    </source>
</reference>